<protein>
    <submittedName>
        <fullName evidence="3">DEAD/DEAH box helicase domain-containing protein</fullName>
    </submittedName>
</protein>
<keyword evidence="3" id="KW-0378">Hydrolase</keyword>
<sequence length="1725" mass="187712">MARRGTASFRDPLRESSYLTSHVWRSGEGTLLRGPSTLESAYARGRRKQRRLGLSTTDLRFLAHGAPYCDSLFRSASPSCASAASSALASSSPVQVCCASRSWGTEAWRRKHGGKQSEGRWLPRFSCRVCLLPQACVVYLPPRTGEVLEMSHVPRRSRTRVLSFLSSLYVLRISTASSAPASPSCLPPSPHCLSVSPCVGRASKRTWGDAKTALGAPFGNQLFFPPSIFSPQRFYCFCSESTSPPPSDPLSPPSQAMPAECPVATGREEDSSSSPSLPTRESSSSCELSLSSPTTDGPLVFASSSFLPSVLAPSFFRSLSPLASRWIACLSPLLKALPPPTLRLWGGSCCELKPLLLPAPLPLSVLLPHPLPMSVLSSAAVSSPSPASPSPVSSSRQPSSLLPPSVAVALHRHCGASAVSPLQQFLLPFLLSPSHDLLVLSRVQTGKSRAVQLAVVLRLLESDGIAQPSEDELNAQADATRKLQGMEQADAGFPKCLFLLPTRDAANQAHAELLALLRYTPQLRVALLCGETAFYQAQQEAREERSASGGGQRAAADVARDDPQAAEWAGEPRSICSRRGRAVNVFHRIEKLRAHIWICTPGKLDEYLGYLSWKDSFRNGAASRLTPTPIDKDATGEAAATTEDTYEDTRQGRNRSFSRCSLLVVEDTPALFQQSDRGRQATAALLRLKERLPPGHQTIFLSSWLPPDLRSVFARLARVRSLTINALGTPFVSPVSLLHSDQASAEAVGAAPSPPLVSPVSHSASLFASGSTRLSRLCCSPCSVPLSPPGTASLSCPLSSAFLSPSPCVPRKDGDAEEELCLSQQTPETGENEEAHTAALLRQPSLCGSPHKETGPPFSRGPSLRESILDVEETAGLWGPKRASEFLAKKQRQWSELQRRRSRSHHSAQERRGSDWSREEEGIIRGEVVRSEFAIYPADLHAHVLFNVLMSEANRVAQLETAREGPHRRAEGQMAGVDQACDVSPESRDRTYRVIVFFSTLKSLQFHYVFFKHYVFPALLTMKTTDPSTFSALSTYPSVSSSSGSYLSATHSFPLSVSFSSSSPSASSTFPPPPLVPARLPKLSALHHGLSIERRRAVIEAFSSSSPVPTWSPSGVDSAALAPSQFASGLPTSLVGQASHRRLSKSGRERQQGSLHGQEPLPQVSSNPGYELRILFATDVAATGVNVGVVDSVIHAGMPRDPELLVQRLTRVARAPGPTTAPLSGSAARPHASFTSFASPPSSSRRVSSPPSWVLSDACSASPLFELSSETSVGRQGRSEEQENVEIEENDNYFWRLHAKREIGRSLLLLHDLESHFLFECFSEGINLTELHPRYALSLLSPNRALTAVLSQRGSNERCSRKSGNGRTRDKLKGRLEAIGAGEMAATKKAEPIAPTLFSSVNAAVKGQRVTARHKETSRASKQETTEEDAKIKPRKDFLTPPQAAACRWFSGVWWHEVPSLRASADLFYRSLLGFYAMQSKRLKINKWQVPSLVNAILSSFGLPSPPSVTKQFAARLQLLDAPGLHVDYWAHQKTDLLASLAGYTAFVSRHRQVTLTGGVILSPVLRLHSSERKDIFLQEMSEEKQTREQTGKIFGRPQPRATPAASREMKQKNQVIVPPTPHFPSRVANKRKLVNTGELPSVWEFLSPREKDINGQGTRKQETLESKNTVFFDEVDDGRNGDALSVDEDRAQCDVTWQTLYPPPVPLHLVPSPRKGPHIVSDKP</sequence>
<organism evidence="3">
    <name type="scientific">Toxoplasma gondii (strain ATCC 50861 / VEG)</name>
    <dbReference type="NCBI Taxonomy" id="432359"/>
    <lineage>
        <taxon>Eukaryota</taxon>
        <taxon>Sar</taxon>
        <taxon>Alveolata</taxon>
        <taxon>Apicomplexa</taxon>
        <taxon>Conoidasida</taxon>
        <taxon>Coccidia</taxon>
        <taxon>Eucoccidiorida</taxon>
        <taxon>Eimeriorina</taxon>
        <taxon>Sarcocystidae</taxon>
        <taxon>Toxoplasma</taxon>
    </lineage>
</organism>
<feature type="region of interest" description="Disordered" evidence="1">
    <location>
        <begin position="1587"/>
        <end position="1624"/>
    </location>
</feature>
<feature type="region of interest" description="Disordered" evidence="1">
    <location>
        <begin position="1137"/>
        <end position="1165"/>
    </location>
</feature>
<feature type="region of interest" description="Disordered" evidence="1">
    <location>
        <begin position="628"/>
        <end position="651"/>
    </location>
</feature>
<dbReference type="InterPro" id="IPR001650">
    <property type="entry name" value="Helicase_C-like"/>
</dbReference>
<feature type="region of interest" description="Disordered" evidence="1">
    <location>
        <begin position="540"/>
        <end position="563"/>
    </location>
</feature>
<dbReference type="Gene3D" id="3.40.50.300">
    <property type="entry name" value="P-loop containing nucleotide triphosphate hydrolases"/>
    <property type="match status" value="2"/>
</dbReference>
<feature type="region of interest" description="Disordered" evidence="1">
    <location>
        <begin position="894"/>
        <end position="917"/>
    </location>
</feature>
<dbReference type="SMART" id="SM00490">
    <property type="entry name" value="HELICc"/>
    <property type="match status" value="1"/>
</dbReference>
<feature type="compositionally biased region" description="Low complexity" evidence="1">
    <location>
        <begin position="272"/>
        <end position="292"/>
    </location>
</feature>
<feature type="compositionally biased region" description="Low complexity" evidence="1">
    <location>
        <begin position="1232"/>
        <end position="1246"/>
    </location>
</feature>
<name>A0A0F7UZK7_TOXGV</name>
<feature type="region of interest" description="Disordered" evidence="1">
    <location>
        <begin position="1703"/>
        <end position="1725"/>
    </location>
</feature>
<keyword evidence="3" id="KW-0067">ATP-binding</keyword>
<feature type="region of interest" description="Disordered" evidence="1">
    <location>
        <begin position="1216"/>
        <end position="1246"/>
    </location>
</feature>
<dbReference type="InterPro" id="IPR027417">
    <property type="entry name" value="P-loop_NTPase"/>
</dbReference>
<evidence type="ECO:0000313" key="3">
    <source>
        <dbReference type="EMBL" id="CEL75517.1"/>
    </source>
</evidence>
<accession>A0A0F7UZK7</accession>
<feature type="compositionally biased region" description="Basic and acidic residues" evidence="1">
    <location>
        <begin position="907"/>
        <end position="917"/>
    </location>
</feature>
<dbReference type="GO" id="GO:0004386">
    <property type="term" value="F:helicase activity"/>
    <property type="evidence" value="ECO:0007669"/>
    <property type="project" value="UniProtKB-KW"/>
</dbReference>
<dbReference type="SUPFAM" id="SSF52540">
    <property type="entry name" value="P-loop containing nucleoside triphosphate hydrolases"/>
    <property type="match status" value="1"/>
</dbReference>
<feature type="region of interest" description="Disordered" evidence="1">
    <location>
        <begin position="809"/>
        <end position="865"/>
    </location>
</feature>
<evidence type="ECO:0000259" key="2">
    <source>
        <dbReference type="PROSITE" id="PS51194"/>
    </source>
</evidence>
<feature type="domain" description="Helicase C-terminal" evidence="2">
    <location>
        <begin position="1084"/>
        <end position="1293"/>
    </location>
</feature>
<feature type="region of interest" description="Disordered" evidence="1">
    <location>
        <begin position="246"/>
        <end position="292"/>
    </location>
</feature>
<feature type="compositionally biased region" description="Basic and acidic residues" evidence="1">
    <location>
        <begin position="1413"/>
        <end position="1433"/>
    </location>
</feature>
<evidence type="ECO:0000256" key="1">
    <source>
        <dbReference type="SAM" id="MobiDB-lite"/>
    </source>
</evidence>
<keyword evidence="3" id="KW-0547">Nucleotide-binding</keyword>
<reference evidence="3" key="1">
    <citation type="journal article" date="2015" name="PLoS ONE">
        <title>Comprehensive Evaluation of Toxoplasma gondii VEG and Neospora caninum LIV Genomes with Tachyzoite Stage Transcriptome and Proteome Defines Novel Transcript Features.</title>
        <authorList>
            <person name="Ramaprasad A."/>
            <person name="Mourier T."/>
            <person name="Naeem R."/>
            <person name="Malas T.B."/>
            <person name="Moussa E."/>
            <person name="Panigrahi A."/>
            <person name="Vermont S.J."/>
            <person name="Otto T.D."/>
            <person name="Wastling J."/>
            <person name="Pain A."/>
        </authorList>
    </citation>
    <scope>NUCLEOTIDE SEQUENCE</scope>
    <source>
        <strain evidence="3">VEG</strain>
    </source>
</reference>
<dbReference type="PANTHER" id="PTHR24216:SF65">
    <property type="entry name" value="PAXILLIN-LIKE PROTEIN 1"/>
    <property type="match status" value="1"/>
</dbReference>
<gene>
    <name evidence="3" type="ORF">BN1205_015100</name>
</gene>
<dbReference type="EMBL" id="LN714498">
    <property type="protein sequence ID" value="CEL75517.1"/>
    <property type="molecule type" value="Genomic_DNA"/>
</dbReference>
<keyword evidence="3" id="KW-0347">Helicase</keyword>
<dbReference type="Pfam" id="PF00271">
    <property type="entry name" value="Helicase_C"/>
    <property type="match status" value="1"/>
</dbReference>
<dbReference type="PANTHER" id="PTHR24216">
    <property type="entry name" value="PAXILLIN-RELATED"/>
    <property type="match status" value="1"/>
</dbReference>
<proteinExistence type="predicted"/>
<feature type="region of interest" description="Disordered" evidence="1">
    <location>
        <begin position="1409"/>
        <end position="1433"/>
    </location>
</feature>
<dbReference type="PROSITE" id="PS51194">
    <property type="entry name" value="HELICASE_CTER"/>
    <property type="match status" value="1"/>
</dbReference>